<dbReference type="PANTHER" id="PTHR23113:SF370">
    <property type="entry name" value="RAS GUANINE NUCLEOTIDE EXCHANGE FACTOR P"/>
    <property type="match status" value="1"/>
</dbReference>
<dbReference type="KEGG" id="eiv:EIN_227510"/>
<feature type="region of interest" description="Disordered" evidence="3">
    <location>
        <begin position="55"/>
        <end position="74"/>
    </location>
</feature>
<name>A0A0A1U8M8_ENTIV</name>
<dbReference type="OMA" id="MTHTITA"/>
<feature type="domain" description="N-terminal Ras-GEF" evidence="5">
    <location>
        <begin position="182"/>
        <end position="308"/>
    </location>
</feature>
<evidence type="ECO:0000256" key="2">
    <source>
        <dbReference type="PROSITE-ProRule" id="PRU00168"/>
    </source>
</evidence>
<dbReference type="EMBL" id="KB206756">
    <property type="protein sequence ID" value="ELP88338.1"/>
    <property type="molecule type" value="Genomic_DNA"/>
</dbReference>
<evidence type="ECO:0000313" key="7">
    <source>
        <dbReference type="Proteomes" id="UP000014680"/>
    </source>
</evidence>
<sequence length="601" mass="68618">MKPKLSEKMHLCLPTTFCPKCEQLMCGICLEEGVKKFGVCYKCKQTVTLEEIQNRKNEEEVRRSMSEQSPPTQAKIRLSPRMYHSQTIQVFLSQQSSSLPSSASVSRNSIASSEISFDYQTQNGFNPHKSISSSRGDPAGSNTTNSPRSVAEKTYISDERFNLFKPPMLNDKVTFTKEAGNDVKIIQYATLEKCLFMIVSSQCEDSYFLQCFVYSYKLITTTSNLLDLLLILLNPQKEKEVSWKDFCNNILFPYRAKILAILKLLIHTFPEDFQRDELSEKIEIICDVLRFCNKSNSDMLMSCLDKARTKKLLVIPTLKTVSLINYDKVTGILRYSPIDFAEQVTVMQMENFVKIPPSEFLNQGWTKKNKEELTPNIVKMIKFSNKIINIVQTQIVMQTSYPLRTLAIFYFITVADIMRKLQNFDGMKTVMSALQATAVFRLKTSWDMLPSKTKNIFDELSKLCSEDNNFNELRMAMKVATPPTIPFIGSTLTDLIYTADGNKTNNGEESVINFYKLRGIGNLIKEIMLKQKTPYVIAEDRRAQEGMMSVAVVEDEETLFEISTNNEPKLFDKVEDASKKPNKGEGKHAKDLIKSYVKHAK</sequence>
<dbReference type="InterPro" id="IPR008937">
    <property type="entry name" value="Ras-like_GEF"/>
</dbReference>
<dbReference type="AlphaFoldDB" id="A0A0A1U8M8"/>
<dbReference type="RefSeq" id="XP_004255109.1">
    <property type="nucleotide sequence ID" value="XM_004255061.1"/>
</dbReference>
<dbReference type="PANTHER" id="PTHR23113">
    <property type="entry name" value="GUANINE NUCLEOTIDE EXCHANGE FACTOR"/>
    <property type="match status" value="1"/>
</dbReference>
<dbReference type="Pfam" id="PF00618">
    <property type="entry name" value="RasGEF_N"/>
    <property type="match status" value="1"/>
</dbReference>
<dbReference type="PROSITE" id="PS50212">
    <property type="entry name" value="RASGEF_NTER"/>
    <property type="match status" value="1"/>
</dbReference>
<evidence type="ECO:0000259" key="4">
    <source>
        <dbReference type="PROSITE" id="PS50009"/>
    </source>
</evidence>
<dbReference type="InterPro" id="IPR001895">
    <property type="entry name" value="RASGEF_cat_dom"/>
</dbReference>
<evidence type="ECO:0000256" key="3">
    <source>
        <dbReference type="SAM" id="MobiDB-lite"/>
    </source>
</evidence>
<protein>
    <submittedName>
        <fullName evidence="6">Guanine nucleotide exchange factor, putative</fullName>
    </submittedName>
</protein>
<dbReference type="VEuPathDB" id="AmoebaDB:EIN_227510"/>
<evidence type="ECO:0000259" key="5">
    <source>
        <dbReference type="PROSITE" id="PS50212"/>
    </source>
</evidence>
<dbReference type="GO" id="GO:0007265">
    <property type="term" value="P:Ras protein signal transduction"/>
    <property type="evidence" value="ECO:0007669"/>
    <property type="project" value="TreeGrafter"/>
</dbReference>
<dbReference type="PROSITE" id="PS00720">
    <property type="entry name" value="RASGEF"/>
    <property type="match status" value="1"/>
</dbReference>
<dbReference type="Gene3D" id="1.20.870.10">
    <property type="entry name" value="Son of sevenless (SoS) protein Chain: S domain 1"/>
    <property type="match status" value="1"/>
</dbReference>
<organism evidence="6 7">
    <name type="scientific">Entamoeba invadens IP1</name>
    <dbReference type="NCBI Taxonomy" id="370355"/>
    <lineage>
        <taxon>Eukaryota</taxon>
        <taxon>Amoebozoa</taxon>
        <taxon>Evosea</taxon>
        <taxon>Archamoebae</taxon>
        <taxon>Mastigamoebida</taxon>
        <taxon>Entamoebidae</taxon>
        <taxon>Entamoeba</taxon>
    </lineage>
</organism>
<gene>
    <name evidence="6" type="ORF">EIN_227510</name>
</gene>
<dbReference type="GeneID" id="14887110"/>
<dbReference type="GO" id="GO:0005085">
    <property type="term" value="F:guanyl-nucleotide exchange factor activity"/>
    <property type="evidence" value="ECO:0007669"/>
    <property type="project" value="UniProtKB-KW"/>
</dbReference>
<keyword evidence="7" id="KW-1185">Reference proteome</keyword>
<evidence type="ECO:0000256" key="1">
    <source>
        <dbReference type="ARBA" id="ARBA00022658"/>
    </source>
</evidence>
<dbReference type="PROSITE" id="PS50009">
    <property type="entry name" value="RASGEF_CAT"/>
    <property type="match status" value="1"/>
</dbReference>
<reference evidence="6 7" key="1">
    <citation type="submission" date="2012-10" db="EMBL/GenBank/DDBJ databases">
        <authorList>
            <person name="Zafar N."/>
            <person name="Inman J."/>
            <person name="Hall N."/>
            <person name="Lorenzi H."/>
            <person name="Caler E."/>
        </authorList>
    </citation>
    <scope>NUCLEOTIDE SEQUENCE [LARGE SCALE GENOMIC DNA]</scope>
    <source>
        <strain evidence="6 7">IP1</strain>
    </source>
</reference>
<dbReference type="Pfam" id="PF00617">
    <property type="entry name" value="RasGEF"/>
    <property type="match status" value="1"/>
</dbReference>
<dbReference type="SMART" id="SM00147">
    <property type="entry name" value="RasGEF"/>
    <property type="match status" value="1"/>
</dbReference>
<dbReference type="GO" id="GO:0005886">
    <property type="term" value="C:plasma membrane"/>
    <property type="evidence" value="ECO:0007669"/>
    <property type="project" value="TreeGrafter"/>
</dbReference>
<dbReference type="SUPFAM" id="SSF48366">
    <property type="entry name" value="Ras GEF"/>
    <property type="match status" value="1"/>
</dbReference>
<feature type="compositionally biased region" description="Polar residues" evidence="3">
    <location>
        <begin position="127"/>
        <end position="148"/>
    </location>
</feature>
<dbReference type="InterPro" id="IPR036964">
    <property type="entry name" value="RASGEF_cat_dom_sf"/>
</dbReference>
<feature type="domain" description="Ras-GEF" evidence="4">
    <location>
        <begin position="336"/>
        <end position="569"/>
    </location>
</feature>
<feature type="region of interest" description="Disordered" evidence="3">
    <location>
        <begin position="127"/>
        <end position="151"/>
    </location>
</feature>
<dbReference type="Gene3D" id="1.10.840.10">
    <property type="entry name" value="Ras guanine-nucleotide exchange factors catalytic domain"/>
    <property type="match status" value="1"/>
</dbReference>
<feature type="compositionally biased region" description="Basic and acidic residues" evidence="3">
    <location>
        <begin position="55"/>
        <end position="65"/>
    </location>
</feature>
<dbReference type="CDD" id="cd00155">
    <property type="entry name" value="RasGEF"/>
    <property type="match status" value="1"/>
</dbReference>
<dbReference type="Proteomes" id="UP000014680">
    <property type="component" value="Unassembled WGS sequence"/>
</dbReference>
<feature type="region of interest" description="Disordered" evidence="3">
    <location>
        <begin position="571"/>
        <end position="591"/>
    </location>
</feature>
<evidence type="ECO:0000313" key="6">
    <source>
        <dbReference type="EMBL" id="ELP88338.1"/>
    </source>
</evidence>
<proteinExistence type="predicted"/>
<dbReference type="InterPro" id="IPR023578">
    <property type="entry name" value="Ras_GEF_dom_sf"/>
</dbReference>
<dbReference type="InterPro" id="IPR000651">
    <property type="entry name" value="Ras-like_Gua-exchang_fac_N"/>
</dbReference>
<dbReference type="InterPro" id="IPR019804">
    <property type="entry name" value="Ras_G-nucl-exch_fac_CS"/>
</dbReference>
<dbReference type="OrthoDB" id="546434at2759"/>
<accession>A0A0A1U8M8</accession>
<keyword evidence="1 2" id="KW-0344">Guanine-nucleotide releasing factor</keyword>